<dbReference type="PROSITE" id="PS51318">
    <property type="entry name" value="TAT"/>
    <property type="match status" value="1"/>
</dbReference>
<dbReference type="PANTHER" id="PTHR30483:SF6">
    <property type="entry name" value="PERIPLASMIC BINDING PROTEIN OF ABC TRANSPORTER FOR NATURAL AMINO ACIDS"/>
    <property type="match status" value="1"/>
</dbReference>
<dbReference type="InterPro" id="IPR028082">
    <property type="entry name" value="Peripla_BP_I"/>
</dbReference>
<feature type="signal peptide" evidence="4">
    <location>
        <begin position="1"/>
        <end position="21"/>
    </location>
</feature>
<accession>A0ABS3KSW0</accession>
<evidence type="ECO:0000256" key="3">
    <source>
        <dbReference type="ARBA" id="ARBA00022970"/>
    </source>
</evidence>
<reference evidence="6 7" key="1">
    <citation type="submission" date="2020-09" db="EMBL/GenBank/DDBJ databases">
        <title>Roseomonas.</title>
        <authorList>
            <person name="Zhu W."/>
        </authorList>
    </citation>
    <scope>NUCLEOTIDE SEQUENCE [LARGE SCALE GENOMIC DNA]</scope>
    <source>
        <strain evidence="6 7">573</strain>
    </source>
</reference>
<comment type="similarity">
    <text evidence="1">Belongs to the leucine-binding protein family.</text>
</comment>
<dbReference type="RefSeq" id="WP_207418599.1">
    <property type="nucleotide sequence ID" value="NZ_CP061177.1"/>
</dbReference>
<organism evidence="6 7">
    <name type="scientific">Roseomonas haemaphysalidis</name>
    <dbReference type="NCBI Taxonomy" id="2768162"/>
    <lineage>
        <taxon>Bacteria</taxon>
        <taxon>Pseudomonadati</taxon>
        <taxon>Pseudomonadota</taxon>
        <taxon>Alphaproteobacteria</taxon>
        <taxon>Acetobacterales</taxon>
        <taxon>Roseomonadaceae</taxon>
        <taxon>Roseomonas</taxon>
    </lineage>
</organism>
<dbReference type="SUPFAM" id="SSF53822">
    <property type="entry name" value="Periplasmic binding protein-like I"/>
    <property type="match status" value="1"/>
</dbReference>
<comment type="caution">
    <text evidence="6">The sequence shown here is derived from an EMBL/GenBank/DDBJ whole genome shotgun (WGS) entry which is preliminary data.</text>
</comment>
<dbReference type="PANTHER" id="PTHR30483">
    <property type="entry name" value="LEUCINE-SPECIFIC-BINDING PROTEIN"/>
    <property type="match status" value="1"/>
</dbReference>
<evidence type="ECO:0000313" key="7">
    <source>
        <dbReference type="Proteomes" id="UP001518989"/>
    </source>
</evidence>
<evidence type="ECO:0000256" key="1">
    <source>
        <dbReference type="ARBA" id="ARBA00010062"/>
    </source>
</evidence>
<evidence type="ECO:0000256" key="4">
    <source>
        <dbReference type="SAM" id="SignalP"/>
    </source>
</evidence>
<gene>
    <name evidence="6" type="ORF">IAI61_16050</name>
</gene>
<name>A0ABS3KSW0_9PROT</name>
<sequence>MIHRRQLLRATAVLAAAPALARPALAQGAPLKIGMITTLSGPGAYLGQDIRDGFLLAMQMEGGKLGGAAVRLLVEDDELKPAQGKQIAERFTDTEKVRLLTGIAFSNVLGATVPDVLEDGNIYVGTNGSPSFLAGKDCDRNYWSVAWQFEGPHEAAGQAANTLGFRRVFLLAPNYQNGKDALGGFKRMFRGQIAGEVYTRLDQTDYAAELAQIRAAAPDAVYQFHPGALGRAFLAQYLGAGMLARLPMVLPAPSMDATTLAAVGEAAVGLHVAACWNGDFTNAANRTFVTAFMNKYNRVPTLYAQQGYDAALAIAAALRGTGGKLDSTDAFRAAMQPARFESTRGKFSFGSNQHPVQDWFLLKAGLDSQKQPILVTQPGKLLENQGDAYSVQCRL</sequence>
<dbReference type="Pfam" id="PF13458">
    <property type="entry name" value="Peripla_BP_6"/>
    <property type="match status" value="1"/>
</dbReference>
<keyword evidence="3" id="KW-0029">Amino-acid transport</keyword>
<evidence type="ECO:0000259" key="5">
    <source>
        <dbReference type="Pfam" id="PF13458"/>
    </source>
</evidence>
<feature type="domain" description="Leucine-binding protein" evidence="5">
    <location>
        <begin position="30"/>
        <end position="364"/>
    </location>
</feature>
<proteinExistence type="inferred from homology"/>
<dbReference type="InterPro" id="IPR006311">
    <property type="entry name" value="TAT_signal"/>
</dbReference>
<dbReference type="Gene3D" id="3.40.50.2300">
    <property type="match status" value="2"/>
</dbReference>
<protein>
    <submittedName>
        <fullName evidence="6">ABC transporter substrate-binding protein</fullName>
    </submittedName>
</protein>
<keyword evidence="7" id="KW-1185">Reference proteome</keyword>
<feature type="chain" id="PRO_5046306816" evidence="4">
    <location>
        <begin position="22"/>
        <end position="395"/>
    </location>
</feature>
<dbReference type="EMBL" id="JACTNG010000009">
    <property type="protein sequence ID" value="MBO1080557.1"/>
    <property type="molecule type" value="Genomic_DNA"/>
</dbReference>
<evidence type="ECO:0000313" key="6">
    <source>
        <dbReference type="EMBL" id="MBO1080557.1"/>
    </source>
</evidence>
<evidence type="ECO:0000256" key="2">
    <source>
        <dbReference type="ARBA" id="ARBA00022729"/>
    </source>
</evidence>
<dbReference type="Proteomes" id="UP001518989">
    <property type="component" value="Unassembled WGS sequence"/>
</dbReference>
<dbReference type="InterPro" id="IPR051010">
    <property type="entry name" value="BCAA_transport"/>
</dbReference>
<keyword evidence="3" id="KW-0813">Transport</keyword>
<keyword evidence="2 4" id="KW-0732">Signal</keyword>
<dbReference type="InterPro" id="IPR028081">
    <property type="entry name" value="Leu-bd"/>
</dbReference>